<organism evidence="1">
    <name type="scientific">marine sediment metagenome</name>
    <dbReference type="NCBI Taxonomy" id="412755"/>
    <lineage>
        <taxon>unclassified sequences</taxon>
        <taxon>metagenomes</taxon>
        <taxon>ecological metagenomes</taxon>
    </lineage>
</organism>
<comment type="caution">
    <text evidence="1">The sequence shown here is derived from an EMBL/GenBank/DDBJ whole genome shotgun (WGS) entry which is preliminary data.</text>
</comment>
<gene>
    <name evidence="1" type="ORF">S01H1_60752</name>
</gene>
<name>X0XDT2_9ZZZZ</name>
<feature type="non-terminal residue" evidence="1">
    <location>
        <position position="1"/>
    </location>
</feature>
<dbReference type="EMBL" id="BARS01039802">
    <property type="protein sequence ID" value="GAG23111.1"/>
    <property type="molecule type" value="Genomic_DNA"/>
</dbReference>
<evidence type="ECO:0000313" key="1">
    <source>
        <dbReference type="EMBL" id="GAG23111.1"/>
    </source>
</evidence>
<dbReference type="AlphaFoldDB" id="X0XDT2"/>
<proteinExistence type="predicted"/>
<sequence length="64" mass="7442">EVRIFVRSRYHIFKWELFMAGAETVVDEEALVGQRLAEEVLIDVKNRQAESVMPGEDLHLKSQQ</sequence>
<protein>
    <submittedName>
        <fullName evidence="1">Uncharacterized protein</fullName>
    </submittedName>
</protein>
<reference evidence="1" key="1">
    <citation type="journal article" date="2014" name="Front. Microbiol.">
        <title>High frequency of phylogenetically diverse reductive dehalogenase-homologous genes in deep subseafloor sedimentary metagenomes.</title>
        <authorList>
            <person name="Kawai M."/>
            <person name="Futagami T."/>
            <person name="Toyoda A."/>
            <person name="Takaki Y."/>
            <person name="Nishi S."/>
            <person name="Hori S."/>
            <person name="Arai W."/>
            <person name="Tsubouchi T."/>
            <person name="Morono Y."/>
            <person name="Uchiyama I."/>
            <person name="Ito T."/>
            <person name="Fujiyama A."/>
            <person name="Inagaki F."/>
            <person name="Takami H."/>
        </authorList>
    </citation>
    <scope>NUCLEOTIDE SEQUENCE</scope>
    <source>
        <strain evidence="1">Expedition CK06-06</strain>
    </source>
</reference>
<accession>X0XDT2</accession>